<dbReference type="InterPro" id="IPR001296">
    <property type="entry name" value="Glyco_trans_1"/>
</dbReference>
<organism evidence="2 3">
    <name type="scientific">Flavobacterium columnare</name>
    <dbReference type="NCBI Taxonomy" id="996"/>
    <lineage>
        <taxon>Bacteria</taxon>
        <taxon>Pseudomonadati</taxon>
        <taxon>Bacteroidota</taxon>
        <taxon>Flavobacteriia</taxon>
        <taxon>Flavobacteriales</taxon>
        <taxon>Flavobacteriaceae</taxon>
        <taxon>Flavobacterium</taxon>
    </lineage>
</organism>
<feature type="domain" description="Glycosyl transferase family 1" evidence="1">
    <location>
        <begin position="156"/>
        <end position="321"/>
    </location>
</feature>
<dbReference type="GeneID" id="60757879"/>
<dbReference type="RefSeq" id="WP_014166592.1">
    <property type="nucleotide sequence ID" value="NZ_CP010992.1"/>
</dbReference>
<reference evidence="3" key="1">
    <citation type="submission" date="2016-03" db="EMBL/GenBank/DDBJ databases">
        <title>Flavobacterium columnare strain B185, complete genome.</title>
        <authorList>
            <person name="Sundberg L.-R."/>
            <person name="Papponen P."/>
            <person name="Laanto E."/>
        </authorList>
    </citation>
    <scope>NUCLEOTIDE SEQUENCE [LARGE SCALE GENOMIC DNA]</scope>
    <source>
        <strain evidence="3">B185</strain>
    </source>
</reference>
<dbReference type="EMBL" id="CP010992">
    <property type="protein sequence ID" value="AMO21195.1"/>
    <property type="molecule type" value="Genomic_DNA"/>
</dbReference>
<evidence type="ECO:0000313" key="2">
    <source>
        <dbReference type="EMBL" id="AMO21195.1"/>
    </source>
</evidence>
<sequence length="340" mass="38657">MILKEKIQIVYIGNKLSTKGYNVTTIDTLSSQLELEGYRLVVASSFKNLLLRLMDMFFVVLKNRKADYLLLDTYSTSAFWFAFLISQLARILNIKYIPILHGGNLPNRLRENPKSCQLIFGNAYKNVAPSNYLLKYFTEAGFKNILFIPNAIEIEKYQFKLRTDLQPKLLWVRAFASIYNPKMAVDVLVELKKKYPLAELCMIGPDKDGSLEQTKKYAQEKGVDIVFTGKLSKEQWITISQNYAVFINTTHFDNTPVSVIEAMALGLPIVSTRVGGIPFLLSDQENALLVSDNATGEMVSAILFLLMNPDIALDIANQARKIVETFDWQQTKLLWKDLLS</sequence>
<reference evidence="2 3" key="2">
    <citation type="submission" date="2019-05" db="EMBL/GenBank/DDBJ databases">
        <authorList>
            <person name="Ravantti J.J."/>
        </authorList>
    </citation>
    <scope>NUCLEOTIDE SEQUENCE [LARGE SCALE GENOMIC DNA]</scope>
    <source>
        <strain evidence="2 3">B185</strain>
    </source>
</reference>
<accession>A0AAI8CJL4</accession>
<dbReference type="Proteomes" id="UP000304840">
    <property type="component" value="Chromosome"/>
</dbReference>
<dbReference type="Gene3D" id="3.40.50.2000">
    <property type="entry name" value="Glycogen Phosphorylase B"/>
    <property type="match status" value="2"/>
</dbReference>
<gene>
    <name evidence="2" type="ORF">UN65_13390</name>
</gene>
<dbReference type="CDD" id="cd03801">
    <property type="entry name" value="GT4_PimA-like"/>
    <property type="match status" value="1"/>
</dbReference>
<protein>
    <submittedName>
        <fullName evidence="2">Glycosyltransferase family 4 protein</fullName>
    </submittedName>
</protein>
<proteinExistence type="predicted"/>
<evidence type="ECO:0000313" key="3">
    <source>
        <dbReference type="Proteomes" id="UP000304840"/>
    </source>
</evidence>
<evidence type="ECO:0000259" key="1">
    <source>
        <dbReference type="Pfam" id="PF00534"/>
    </source>
</evidence>
<name>A0AAI8CJL4_9FLAO</name>
<dbReference type="PANTHER" id="PTHR12526">
    <property type="entry name" value="GLYCOSYLTRANSFERASE"/>
    <property type="match status" value="1"/>
</dbReference>
<dbReference type="AlphaFoldDB" id="A0AAI8CJL4"/>
<dbReference type="SUPFAM" id="SSF53756">
    <property type="entry name" value="UDP-Glycosyltransferase/glycogen phosphorylase"/>
    <property type="match status" value="1"/>
</dbReference>
<dbReference type="GO" id="GO:0016757">
    <property type="term" value="F:glycosyltransferase activity"/>
    <property type="evidence" value="ECO:0007669"/>
    <property type="project" value="InterPro"/>
</dbReference>
<dbReference type="PANTHER" id="PTHR12526:SF637">
    <property type="entry name" value="GLYCOSYLTRANSFERASE EPSF-RELATED"/>
    <property type="match status" value="1"/>
</dbReference>
<dbReference type="Pfam" id="PF00534">
    <property type="entry name" value="Glycos_transf_1"/>
    <property type="match status" value="1"/>
</dbReference>